<proteinExistence type="predicted"/>
<dbReference type="InParanoid" id="A0A2K1K1P1"/>
<reference evidence="1 3" key="2">
    <citation type="journal article" date="2018" name="Plant J.">
        <title>The Physcomitrella patens chromosome-scale assembly reveals moss genome structure and evolution.</title>
        <authorList>
            <person name="Lang D."/>
            <person name="Ullrich K.K."/>
            <person name="Murat F."/>
            <person name="Fuchs J."/>
            <person name="Jenkins J."/>
            <person name="Haas F.B."/>
            <person name="Piednoel M."/>
            <person name="Gundlach H."/>
            <person name="Van Bel M."/>
            <person name="Meyberg R."/>
            <person name="Vives C."/>
            <person name="Morata J."/>
            <person name="Symeonidi A."/>
            <person name="Hiss M."/>
            <person name="Muchero W."/>
            <person name="Kamisugi Y."/>
            <person name="Saleh O."/>
            <person name="Blanc G."/>
            <person name="Decker E.L."/>
            <person name="van Gessel N."/>
            <person name="Grimwood J."/>
            <person name="Hayes R.D."/>
            <person name="Graham S.W."/>
            <person name="Gunter L.E."/>
            <person name="McDaniel S.F."/>
            <person name="Hoernstein S.N.W."/>
            <person name="Larsson A."/>
            <person name="Li F.W."/>
            <person name="Perroud P.F."/>
            <person name="Phillips J."/>
            <person name="Ranjan P."/>
            <person name="Rokshar D.S."/>
            <person name="Rothfels C.J."/>
            <person name="Schneider L."/>
            <person name="Shu S."/>
            <person name="Stevenson D.W."/>
            <person name="Thummler F."/>
            <person name="Tillich M."/>
            <person name="Villarreal Aguilar J.C."/>
            <person name="Widiez T."/>
            <person name="Wong G.K."/>
            <person name="Wymore A."/>
            <person name="Zhang Y."/>
            <person name="Zimmer A.D."/>
            <person name="Quatrano R.S."/>
            <person name="Mayer K.F.X."/>
            <person name="Goodstein D."/>
            <person name="Casacuberta J.M."/>
            <person name="Vandepoele K."/>
            <person name="Reski R."/>
            <person name="Cuming A.C."/>
            <person name="Tuskan G.A."/>
            <person name="Maumus F."/>
            <person name="Salse J."/>
            <person name="Schmutz J."/>
            <person name="Rensing S.A."/>
        </authorList>
    </citation>
    <scope>NUCLEOTIDE SEQUENCE [LARGE SCALE GENOMIC DNA]</scope>
    <source>
        <strain evidence="2 3">cv. Gransden 2004</strain>
    </source>
</reference>
<reference evidence="2" key="3">
    <citation type="submission" date="2020-12" db="UniProtKB">
        <authorList>
            <consortium name="EnsemblPlants"/>
        </authorList>
    </citation>
    <scope>IDENTIFICATION</scope>
</reference>
<sequence>MLSAFSSVLYTSYQSSNSTVVSETQSFPAHYENIHLGLG</sequence>
<protein>
    <submittedName>
        <fullName evidence="1 2">Uncharacterized protein</fullName>
    </submittedName>
</protein>
<dbReference type="Proteomes" id="UP000006727">
    <property type="component" value="Chromosome 9"/>
</dbReference>
<reference evidence="1 3" key="1">
    <citation type="journal article" date="2008" name="Science">
        <title>The Physcomitrella genome reveals evolutionary insights into the conquest of land by plants.</title>
        <authorList>
            <person name="Rensing S."/>
            <person name="Lang D."/>
            <person name="Zimmer A."/>
            <person name="Terry A."/>
            <person name="Salamov A."/>
            <person name="Shapiro H."/>
            <person name="Nishiyama T."/>
            <person name="Perroud P.-F."/>
            <person name="Lindquist E."/>
            <person name="Kamisugi Y."/>
            <person name="Tanahashi T."/>
            <person name="Sakakibara K."/>
            <person name="Fujita T."/>
            <person name="Oishi K."/>
            <person name="Shin-I T."/>
            <person name="Kuroki Y."/>
            <person name="Toyoda A."/>
            <person name="Suzuki Y."/>
            <person name="Hashimoto A."/>
            <person name="Yamaguchi K."/>
            <person name="Sugano A."/>
            <person name="Kohara Y."/>
            <person name="Fujiyama A."/>
            <person name="Anterola A."/>
            <person name="Aoki S."/>
            <person name="Ashton N."/>
            <person name="Barbazuk W.B."/>
            <person name="Barker E."/>
            <person name="Bennetzen J."/>
            <person name="Bezanilla M."/>
            <person name="Blankenship R."/>
            <person name="Cho S.H."/>
            <person name="Dutcher S."/>
            <person name="Estelle M."/>
            <person name="Fawcett J.A."/>
            <person name="Gundlach H."/>
            <person name="Hanada K."/>
            <person name="Heyl A."/>
            <person name="Hicks K.A."/>
            <person name="Hugh J."/>
            <person name="Lohr M."/>
            <person name="Mayer K."/>
            <person name="Melkozernov A."/>
            <person name="Murata T."/>
            <person name="Nelson D."/>
            <person name="Pils B."/>
            <person name="Prigge M."/>
            <person name="Reiss B."/>
            <person name="Renner T."/>
            <person name="Rombauts S."/>
            <person name="Rushton P."/>
            <person name="Sanderfoot A."/>
            <person name="Schween G."/>
            <person name="Shiu S.-H."/>
            <person name="Stueber K."/>
            <person name="Theodoulou F.L."/>
            <person name="Tu H."/>
            <person name="Van de Peer Y."/>
            <person name="Verrier P.J."/>
            <person name="Waters E."/>
            <person name="Wood A."/>
            <person name="Yang L."/>
            <person name="Cove D."/>
            <person name="Cuming A."/>
            <person name="Hasebe M."/>
            <person name="Lucas S."/>
            <person name="Mishler D.B."/>
            <person name="Reski R."/>
            <person name="Grigoriev I."/>
            <person name="Quatrano R.S."/>
            <person name="Boore J.L."/>
        </authorList>
    </citation>
    <scope>NUCLEOTIDE SEQUENCE [LARGE SCALE GENOMIC DNA]</scope>
    <source>
        <strain evidence="2 3">cv. Gransden 2004</strain>
    </source>
</reference>
<dbReference type="AlphaFoldDB" id="A0A2K1K1P1"/>
<evidence type="ECO:0000313" key="2">
    <source>
        <dbReference type="EnsemblPlants" id="Pp3c9_2430V3.1"/>
    </source>
</evidence>
<dbReference type="Gramene" id="Pp3c9_2430V3.1">
    <property type="protein sequence ID" value="Pp3c9_2430V3.1"/>
    <property type="gene ID" value="Pp3c9_2430"/>
</dbReference>
<organism evidence="1">
    <name type="scientific">Physcomitrium patens</name>
    <name type="common">Spreading-leaved earth moss</name>
    <name type="synonym">Physcomitrella patens</name>
    <dbReference type="NCBI Taxonomy" id="3218"/>
    <lineage>
        <taxon>Eukaryota</taxon>
        <taxon>Viridiplantae</taxon>
        <taxon>Streptophyta</taxon>
        <taxon>Embryophyta</taxon>
        <taxon>Bryophyta</taxon>
        <taxon>Bryophytina</taxon>
        <taxon>Bryopsida</taxon>
        <taxon>Funariidae</taxon>
        <taxon>Funariales</taxon>
        <taxon>Funariaceae</taxon>
        <taxon>Physcomitrium</taxon>
    </lineage>
</organism>
<evidence type="ECO:0000313" key="1">
    <source>
        <dbReference type="EMBL" id="PNR47699.1"/>
    </source>
</evidence>
<gene>
    <name evidence="1" type="ORF">PHYPA_012172</name>
</gene>
<dbReference type="EnsemblPlants" id="Pp3c9_2430V3.1">
    <property type="protein sequence ID" value="Pp3c9_2430V3.1"/>
    <property type="gene ID" value="Pp3c9_2430"/>
</dbReference>
<keyword evidence="3" id="KW-1185">Reference proteome</keyword>
<evidence type="ECO:0000313" key="3">
    <source>
        <dbReference type="Proteomes" id="UP000006727"/>
    </source>
</evidence>
<accession>A0A2K1K1P1</accession>
<name>A0A2K1K1P1_PHYPA</name>
<dbReference type="EMBL" id="ABEU02000009">
    <property type="protein sequence ID" value="PNR47699.1"/>
    <property type="molecule type" value="Genomic_DNA"/>
</dbReference>